<dbReference type="Gene3D" id="3.20.20.100">
    <property type="entry name" value="NADP-dependent oxidoreductase domain"/>
    <property type="match status" value="1"/>
</dbReference>
<protein>
    <submittedName>
        <fullName evidence="2">Aldo/keto reductase</fullName>
    </submittedName>
</protein>
<feature type="domain" description="NADP-dependent oxidoreductase" evidence="1">
    <location>
        <begin position="16"/>
        <end position="294"/>
    </location>
</feature>
<keyword evidence="3" id="KW-1185">Reference proteome</keyword>
<dbReference type="RefSeq" id="WP_194538605.1">
    <property type="nucleotide sequence ID" value="NZ_JACEFB010000009.1"/>
</dbReference>
<dbReference type="InterPro" id="IPR044479">
    <property type="entry name" value="LGALDH-like"/>
</dbReference>
<dbReference type="Pfam" id="PF00248">
    <property type="entry name" value="Aldo_ket_red"/>
    <property type="match status" value="1"/>
</dbReference>
<reference evidence="2 3" key="1">
    <citation type="submission" date="2020-07" db="EMBL/GenBank/DDBJ databases">
        <title>Thermogemmata thermophila gen. nov., sp. nov., a novel moderate thermophilic planctomycete from a Kamchatka hot spring.</title>
        <authorList>
            <person name="Elcheninov A.G."/>
            <person name="Podosokorskaya O.A."/>
            <person name="Kovaleva O.L."/>
            <person name="Novikov A."/>
            <person name="Bonch-Osmolovskaya E.A."/>
            <person name="Toshchakov S.V."/>
            <person name="Kublanov I.V."/>
        </authorList>
    </citation>
    <scope>NUCLEOTIDE SEQUENCE [LARGE SCALE GENOMIC DNA]</scope>
    <source>
        <strain evidence="2 3">2918</strain>
    </source>
</reference>
<dbReference type="GO" id="GO:0010349">
    <property type="term" value="F:L-galactose dehydrogenase activity"/>
    <property type="evidence" value="ECO:0007669"/>
    <property type="project" value="InterPro"/>
</dbReference>
<gene>
    <name evidence="2" type="ORF">H0921_12550</name>
</gene>
<dbReference type="CDD" id="cd19163">
    <property type="entry name" value="AKR_galDH"/>
    <property type="match status" value="1"/>
</dbReference>
<accession>A0A7V8VFC0</accession>
<evidence type="ECO:0000313" key="3">
    <source>
        <dbReference type="Proteomes" id="UP000542342"/>
    </source>
</evidence>
<dbReference type="PANTHER" id="PTHR42686:SF1">
    <property type="entry name" value="GH17980P-RELATED"/>
    <property type="match status" value="1"/>
</dbReference>
<dbReference type="EMBL" id="JACEFB010000009">
    <property type="protein sequence ID" value="MBA2226993.1"/>
    <property type="molecule type" value="Genomic_DNA"/>
</dbReference>
<evidence type="ECO:0000259" key="1">
    <source>
        <dbReference type="Pfam" id="PF00248"/>
    </source>
</evidence>
<dbReference type="AlphaFoldDB" id="A0A7V8VFC0"/>
<dbReference type="InterPro" id="IPR036812">
    <property type="entry name" value="NAD(P)_OxRdtase_dom_sf"/>
</dbReference>
<dbReference type="Proteomes" id="UP000542342">
    <property type="component" value="Unassembled WGS sequence"/>
</dbReference>
<dbReference type="PANTHER" id="PTHR42686">
    <property type="entry name" value="GH17980P-RELATED"/>
    <property type="match status" value="1"/>
</dbReference>
<dbReference type="InterPro" id="IPR023210">
    <property type="entry name" value="NADP_OxRdtase_dom"/>
</dbReference>
<evidence type="ECO:0000313" key="2">
    <source>
        <dbReference type="EMBL" id="MBA2226993.1"/>
    </source>
</evidence>
<dbReference type="InterPro" id="IPR020471">
    <property type="entry name" value="AKR"/>
</dbReference>
<dbReference type="SUPFAM" id="SSF51430">
    <property type="entry name" value="NAD(P)-linked oxidoreductase"/>
    <property type="match status" value="1"/>
</dbReference>
<organism evidence="2 3">
    <name type="scientific">Thermogemmata fonticola</name>
    <dbReference type="NCBI Taxonomy" id="2755323"/>
    <lineage>
        <taxon>Bacteria</taxon>
        <taxon>Pseudomonadati</taxon>
        <taxon>Planctomycetota</taxon>
        <taxon>Planctomycetia</taxon>
        <taxon>Gemmatales</taxon>
        <taxon>Gemmataceae</taxon>
        <taxon>Thermogemmata</taxon>
    </lineage>
</organism>
<proteinExistence type="predicted"/>
<sequence length="310" mass="34255">MRYRPLGRTGLEVSVLGQGGAAIGQQYGPVAFEEARDCVWAALDAGVNFIDTSAYYGKGLSEEYLGRILEGGLRQRVILCTKAGRLDRDVFDFSPAGLRRCVEGSLRRLRTEAVDILLAHDIEFADNYEAIFTQTYETLQQLRQEGKTRFIGMSAYPLGLLRQAVERCQLDVIISYAHYTLQNTRLLAELLPVAEARGTAVINASPLALGLLTEQGPPPWHPAGPEIRAACQAAVEHCRRRGQNIAVLAMQFCYAQERIPCTLTGTARRSELLVNLQALDQPLDSQLLAEVQGILAPVRDQSWPSGNWKD</sequence>
<name>A0A7V8VFC0_9BACT</name>
<comment type="caution">
    <text evidence="2">The sequence shown here is derived from an EMBL/GenBank/DDBJ whole genome shotgun (WGS) entry which is preliminary data.</text>
</comment>
<dbReference type="GO" id="GO:0005829">
    <property type="term" value="C:cytosol"/>
    <property type="evidence" value="ECO:0007669"/>
    <property type="project" value="TreeGrafter"/>
</dbReference>